<evidence type="ECO:0000256" key="1">
    <source>
        <dbReference type="ARBA" id="ARBA00005254"/>
    </source>
</evidence>
<dbReference type="OrthoDB" id="2018133at2759"/>
<organism evidence="2 3">
    <name type="scientific">Pochonia chlamydosporia 170</name>
    <dbReference type="NCBI Taxonomy" id="1380566"/>
    <lineage>
        <taxon>Eukaryota</taxon>
        <taxon>Fungi</taxon>
        <taxon>Dikarya</taxon>
        <taxon>Ascomycota</taxon>
        <taxon>Pezizomycotina</taxon>
        <taxon>Sordariomycetes</taxon>
        <taxon>Hypocreomycetidae</taxon>
        <taxon>Hypocreales</taxon>
        <taxon>Clavicipitaceae</taxon>
        <taxon>Pochonia</taxon>
    </lineage>
</organism>
<comment type="similarity">
    <text evidence="1">Belongs to the enoyl-CoA hydratase/isomerase family.</text>
</comment>
<dbReference type="CDD" id="cd06558">
    <property type="entry name" value="crotonase-like"/>
    <property type="match status" value="1"/>
</dbReference>
<dbReference type="EMBL" id="LSBJ02000002">
    <property type="protein sequence ID" value="OAQ69678.1"/>
    <property type="molecule type" value="Genomic_DNA"/>
</dbReference>
<protein>
    <submittedName>
        <fullName evidence="2">Enoyl-CoA hydratase/isomerase family protein</fullName>
    </submittedName>
</protein>
<dbReference type="AlphaFoldDB" id="A0A179FWS2"/>
<dbReference type="InterPro" id="IPR001753">
    <property type="entry name" value="Enoyl-CoA_hydra/iso"/>
</dbReference>
<dbReference type="Proteomes" id="UP000078397">
    <property type="component" value="Unassembled WGS sequence"/>
</dbReference>
<dbReference type="PANTHER" id="PTHR43684">
    <property type="match status" value="1"/>
</dbReference>
<dbReference type="InterPro" id="IPR051053">
    <property type="entry name" value="ECH/Chromodomain_protein"/>
</dbReference>
<evidence type="ECO:0000313" key="2">
    <source>
        <dbReference type="EMBL" id="OAQ69678.1"/>
    </source>
</evidence>
<dbReference type="InterPro" id="IPR029045">
    <property type="entry name" value="ClpP/crotonase-like_dom_sf"/>
</dbReference>
<gene>
    <name evidence="2" type="ORF">VFPPC_02280</name>
</gene>
<dbReference type="SUPFAM" id="SSF52096">
    <property type="entry name" value="ClpP/crotonase"/>
    <property type="match status" value="1"/>
</dbReference>
<dbReference type="Pfam" id="PF00378">
    <property type="entry name" value="ECH_1"/>
    <property type="match status" value="1"/>
</dbReference>
<dbReference type="GO" id="GO:0016853">
    <property type="term" value="F:isomerase activity"/>
    <property type="evidence" value="ECO:0007669"/>
    <property type="project" value="UniProtKB-KW"/>
</dbReference>
<name>A0A179FWS2_METCM</name>
<keyword evidence="3" id="KW-1185">Reference proteome</keyword>
<dbReference type="STRING" id="1380566.A0A179FWS2"/>
<comment type="caution">
    <text evidence="2">The sequence shown here is derived from an EMBL/GenBank/DDBJ whole genome shotgun (WGS) entry which is preliminary data.</text>
</comment>
<dbReference type="Gene3D" id="3.90.226.10">
    <property type="entry name" value="2-enoyl-CoA Hydratase, Chain A, domain 1"/>
    <property type="match status" value="1"/>
</dbReference>
<dbReference type="PANTHER" id="PTHR43684:SF4">
    <property type="entry name" value="ENOYL-COA HYDRATASE_ISOMERASE FAMILY PROTEIN (AFU_ORTHOLOGUE AFUA_1G01890)"/>
    <property type="match status" value="1"/>
</dbReference>
<reference evidence="2 3" key="1">
    <citation type="journal article" date="2016" name="PLoS Pathog.">
        <title>Biosynthesis of antibiotic leucinostatins in bio-control fungus Purpureocillium lilacinum and their inhibition on phytophthora revealed by genome mining.</title>
        <authorList>
            <person name="Wang G."/>
            <person name="Liu Z."/>
            <person name="Lin R."/>
            <person name="Li E."/>
            <person name="Mao Z."/>
            <person name="Ling J."/>
            <person name="Yang Y."/>
            <person name="Yin W.B."/>
            <person name="Xie B."/>
        </authorList>
    </citation>
    <scope>NUCLEOTIDE SEQUENCE [LARGE SCALE GENOMIC DNA]</scope>
    <source>
        <strain evidence="2">170</strain>
    </source>
</reference>
<dbReference type="KEGG" id="pchm:VFPPC_02280"/>
<accession>A0A179FWS2</accession>
<dbReference type="RefSeq" id="XP_018146215.1">
    <property type="nucleotide sequence ID" value="XM_018281954.1"/>
</dbReference>
<sequence>MSNPEPIQLPESYVTPADSHVRISNHPAHSHGVTPILIATLNRPQKLNAITGDMIRSLIKLFRAVNVDNRVKAVILTGAGKAFSAGIDLTMDASKAKDMLPPSEMRDPGGTLALSMFNCSKPVIVAYNGLSVGIGMTSTLAAAIRIAPRTAEFGFPFARIGLTMESCSSFFLPRMVGYSNATYLLATGKRYPADSPVLSGIFAELCPEPKDVLPRAIELAEDIISNVSLMAVYLNRQLIWRNPGSAEKAHLVDSPLLYDMFGGNDHLDFKKAFFSKQDPKFSDDIWKNAPRGYPWWDELSVQTRLPRKQITESKL</sequence>
<dbReference type="GeneID" id="28845948"/>
<evidence type="ECO:0000313" key="3">
    <source>
        <dbReference type="Proteomes" id="UP000078397"/>
    </source>
</evidence>
<proteinExistence type="inferred from homology"/>